<evidence type="ECO:0000256" key="7">
    <source>
        <dbReference type="ARBA" id="ARBA00023027"/>
    </source>
</evidence>
<proteinExistence type="inferred from homology"/>
<keyword evidence="7" id="KW-0520">NAD</keyword>
<dbReference type="AlphaFoldDB" id="A0A6H9WE13"/>
<evidence type="ECO:0000256" key="3">
    <source>
        <dbReference type="ARBA" id="ARBA00004947"/>
    </source>
</evidence>
<comment type="cofactor">
    <cofactor evidence="2">
        <name>NAD(+)</name>
        <dbReference type="ChEBI" id="CHEBI:57540"/>
    </cofactor>
</comment>
<comment type="pathway">
    <text evidence="3">Carbohydrate metabolism; galactose metabolism.</text>
</comment>
<dbReference type="OrthoDB" id="9801785at2"/>
<evidence type="ECO:0000256" key="4">
    <source>
        <dbReference type="ARBA" id="ARBA00007637"/>
    </source>
</evidence>
<evidence type="ECO:0000256" key="2">
    <source>
        <dbReference type="ARBA" id="ARBA00001911"/>
    </source>
</evidence>
<dbReference type="NCBIfam" id="TIGR01179">
    <property type="entry name" value="galE"/>
    <property type="match status" value="1"/>
</dbReference>
<dbReference type="Gene3D" id="3.90.25.10">
    <property type="entry name" value="UDP-galactose 4-epimerase, domain 1"/>
    <property type="match status" value="1"/>
</dbReference>
<dbReference type="UniPathway" id="UPA00214"/>
<dbReference type="InterPro" id="IPR001509">
    <property type="entry name" value="Epimerase_deHydtase"/>
</dbReference>
<comment type="similarity">
    <text evidence="4">Belongs to the NAD(P)-dependent epimerase/dehydratase family.</text>
</comment>
<dbReference type="InterPro" id="IPR036291">
    <property type="entry name" value="NAD(P)-bd_dom_sf"/>
</dbReference>
<protein>
    <recommendedName>
        <fullName evidence="6">UDP-glucose 4-epimerase</fullName>
        <ecNumber evidence="5">5.1.3.2</ecNumber>
    </recommendedName>
    <alternativeName>
        <fullName evidence="11">Galactowaldenase</fullName>
    </alternativeName>
    <alternativeName>
        <fullName evidence="10">UDP-galactose 4-epimerase</fullName>
    </alternativeName>
</protein>
<gene>
    <name evidence="13" type="primary">galE</name>
    <name evidence="13" type="ORF">F8O04_02220</name>
</gene>
<evidence type="ECO:0000256" key="1">
    <source>
        <dbReference type="ARBA" id="ARBA00000083"/>
    </source>
</evidence>
<keyword evidence="9" id="KW-0119">Carbohydrate metabolism</keyword>
<dbReference type="PANTHER" id="PTHR43725:SF53">
    <property type="entry name" value="UDP-ARABINOSE 4-EPIMERASE 1"/>
    <property type="match status" value="1"/>
</dbReference>
<dbReference type="GO" id="GO:0003978">
    <property type="term" value="F:UDP-glucose 4-epimerase activity"/>
    <property type="evidence" value="ECO:0007669"/>
    <property type="project" value="UniProtKB-EC"/>
</dbReference>
<reference evidence="13 14" key="1">
    <citation type="submission" date="2019-09" db="EMBL/GenBank/DDBJ databases">
        <title>Phylogeny of genus Pseudoclavibacter and closely related genus.</title>
        <authorList>
            <person name="Li Y."/>
        </authorList>
    </citation>
    <scope>NUCLEOTIDE SEQUENCE [LARGE SCALE GENOMIC DNA]</scope>
    <source>
        <strain evidence="13 14">EGI 60007</strain>
    </source>
</reference>
<dbReference type="EMBL" id="WBJY01000001">
    <property type="protein sequence ID" value="KAB1649119.1"/>
    <property type="molecule type" value="Genomic_DNA"/>
</dbReference>
<evidence type="ECO:0000256" key="5">
    <source>
        <dbReference type="ARBA" id="ARBA00013189"/>
    </source>
</evidence>
<dbReference type="EC" id="5.1.3.2" evidence="5"/>
<evidence type="ECO:0000256" key="11">
    <source>
        <dbReference type="ARBA" id="ARBA00033067"/>
    </source>
</evidence>
<dbReference type="RefSeq" id="WP_158027711.1">
    <property type="nucleotide sequence ID" value="NZ_BMHG01000001.1"/>
</dbReference>
<evidence type="ECO:0000313" key="13">
    <source>
        <dbReference type="EMBL" id="KAB1649119.1"/>
    </source>
</evidence>
<evidence type="ECO:0000256" key="10">
    <source>
        <dbReference type="ARBA" id="ARBA00031367"/>
    </source>
</evidence>
<evidence type="ECO:0000259" key="12">
    <source>
        <dbReference type="Pfam" id="PF01370"/>
    </source>
</evidence>
<dbReference type="GO" id="GO:0033499">
    <property type="term" value="P:galactose catabolic process via UDP-galactose, Leloir pathway"/>
    <property type="evidence" value="ECO:0007669"/>
    <property type="project" value="TreeGrafter"/>
</dbReference>
<dbReference type="Proteomes" id="UP000431744">
    <property type="component" value="Unassembled WGS sequence"/>
</dbReference>
<sequence length="344" mass="36938">MTTLVTGGTGYIGAHVVSQLIARGDDVVVVDDVITGDAARIGEVPLVRTDLASADARGVVERVIRDHGVDRVIHFAARKQVGESVERPVWYVQQNVGGLVHLLEAMEATGVEQLVFSSSAAVYGLSDDTGLISEDAPTRPINPYGESKLAGEWLIAAQARAGRLRATSLRYFNVAGCGEVRLADKLALNLVPMVIERLLRDDAPRVFGADYPTPDGTCIRDYVHVVDLAEAHLLALDHLATGESLSPVYNVGTGLGTSVLEIIDAVRTASGRDLTPVIEHRRPGDPPQLVADVRRIRRELGWEATRNVADMASSAWQAMAQRAGAVSRAQLQGHSECSSSRRCP</sequence>
<evidence type="ECO:0000256" key="8">
    <source>
        <dbReference type="ARBA" id="ARBA00023235"/>
    </source>
</evidence>
<keyword evidence="8 13" id="KW-0413">Isomerase</keyword>
<dbReference type="Pfam" id="PF01370">
    <property type="entry name" value="Epimerase"/>
    <property type="match status" value="1"/>
</dbReference>
<evidence type="ECO:0000256" key="9">
    <source>
        <dbReference type="ARBA" id="ARBA00023277"/>
    </source>
</evidence>
<feature type="domain" description="NAD-dependent epimerase/dehydratase" evidence="12">
    <location>
        <begin position="4"/>
        <end position="252"/>
    </location>
</feature>
<name>A0A6H9WE13_9MICO</name>
<comment type="caution">
    <text evidence="13">The sequence shown here is derived from an EMBL/GenBank/DDBJ whole genome shotgun (WGS) entry which is preliminary data.</text>
</comment>
<organism evidence="13 14">
    <name type="scientific">Pseudoclavibacter endophyticus</name>
    <dbReference type="NCBI Taxonomy" id="1778590"/>
    <lineage>
        <taxon>Bacteria</taxon>
        <taxon>Bacillati</taxon>
        <taxon>Actinomycetota</taxon>
        <taxon>Actinomycetes</taxon>
        <taxon>Micrococcales</taxon>
        <taxon>Microbacteriaceae</taxon>
        <taxon>Pseudoclavibacter</taxon>
    </lineage>
</organism>
<evidence type="ECO:0000313" key="14">
    <source>
        <dbReference type="Proteomes" id="UP000431744"/>
    </source>
</evidence>
<dbReference type="Gene3D" id="3.40.50.720">
    <property type="entry name" value="NAD(P)-binding Rossmann-like Domain"/>
    <property type="match status" value="1"/>
</dbReference>
<dbReference type="PANTHER" id="PTHR43725">
    <property type="entry name" value="UDP-GLUCOSE 4-EPIMERASE"/>
    <property type="match status" value="1"/>
</dbReference>
<accession>A0A6H9WE13</accession>
<comment type="catalytic activity">
    <reaction evidence="1">
        <text>UDP-alpha-D-glucose = UDP-alpha-D-galactose</text>
        <dbReference type="Rhea" id="RHEA:22168"/>
        <dbReference type="ChEBI" id="CHEBI:58885"/>
        <dbReference type="ChEBI" id="CHEBI:66914"/>
        <dbReference type="EC" id="5.1.3.2"/>
    </reaction>
</comment>
<dbReference type="InterPro" id="IPR005886">
    <property type="entry name" value="UDP_G4E"/>
</dbReference>
<evidence type="ECO:0000256" key="6">
    <source>
        <dbReference type="ARBA" id="ARBA00018569"/>
    </source>
</evidence>
<dbReference type="SUPFAM" id="SSF51735">
    <property type="entry name" value="NAD(P)-binding Rossmann-fold domains"/>
    <property type="match status" value="1"/>
</dbReference>
<keyword evidence="14" id="KW-1185">Reference proteome</keyword>